<protein>
    <submittedName>
        <fullName evidence="1">Uncharacterized protein</fullName>
    </submittedName>
</protein>
<dbReference type="Proteomes" id="UP000807342">
    <property type="component" value="Unassembled WGS sequence"/>
</dbReference>
<evidence type="ECO:0000313" key="2">
    <source>
        <dbReference type="Proteomes" id="UP000807342"/>
    </source>
</evidence>
<keyword evidence="2" id="KW-1185">Reference proteome</keyword>
<accession>A0A9P5WW48</accession>
<proteinExistence type="predicted"/>
<gene>
    <name evidence="1" type="ORF">P691DRAFT_615928</name>
</gene>
<organism evidence="1 2">
    <name type="scientific">Macrolepiota fuliginosa MF-IS2</name>
    <dbReference type="NCBI Taxonomy" id="1400762"/>
    <lineage>
        <taxon>Eukaryota</taxon>
        <taxon>Fungi</taxon>
        <taxon>Dikarya</taxon>
        <taxon>Basidiomycota</taxon>
        <taxon>Agaricomycotina</taxon>
        <taxon>Agaricomycetes</taxon>
        <taxon>Agaricomycetidae</taxon>
        <taxon>Agaricales</taxon>
        <taxon>Agaricineae</taxon>
        <taxon>Agaricaceae</taxon>
        <taxon>Macrolepiota</taxon>
    </lineage>
</organism>
<dbReference type="AlphaFoldDB" id="A0A9P5WW48"/>
<reference evidence="1" key="1">
    <citation type="submission" date="2020-11" db="EMBL/GenBank/DDBJ databases">
        <authorList>
            <consortium name="DOE Joint Genome Institute"/>
            <person name="Ahrendt S."/>
            <person name="Riley R."/>
            <person name="Andreopoulos W."/>
            <person name="Labutti K."/>
            <person name="Pangilinan J."/>
            <person name="Ruiz-Duenas F.J."/>
            <person name="Barrasa J.M."/>
            <person name="Sanchez-Garcia M."/>
            <person name="Camarero S."/>
            <person name="Miyauchi S."/>
            <person name="Serrano A."/>
            <person name="Linde D."/>
            <person name="Babiker R."/>
            <person name="Drula E."/>
            <person name="Ayuso-Fernandez I."/>
            <person name="Pacheco R."/>
            <person name="Padilla G."/>
            <person name="Ferreira P."/>
            <person name="Barriuso J."/>
            <person name="Kellner H."/>
            <person name="Castanera R."/>
            <person name="Alfaro M."/>
            <person name="Ramirez L."/>
            <person name="Pisabarro A.G."/>
            <person name="Kuo A."/>
            <person name="Tritt A."/>
            <person name="Lipzen A."/>
            <person name="He G."/>
            <person name="Yan M."/>
            <person name="Ng V."/>
            <person name="Cullen D."/>
            <person name="Martin F."/>
            <person name="Rosso M.-N."/>
            <person name="Henrissat B."/>
            <person name="Hibbett D."/>
            <person name="Martinez A.T."/>
            <person name="Grigoriev I.V."/>
        </authorList>
    </citation>
    <scope>NUCLEOTIDE SEQUENCE</scope>
    <source>
        <strain evidence="1">MF-IS2</strain>
    </source>
</reference>
<comment type="caution">
    <text evidence="1">The sequence shown here is derived from an EMBL/GenBank/DDBJ whole genome shotgun (WGS) entry which is preliminary data.</text>
</comment>
<dbReference type="OrthoDB" id="3064354at2759"/>
<feature type="non-terminal residue" evidence="1">
    <location>
        <position position="1"/>
    </location>
</feature>
<feature type="non-terminal residue" evidence="1">
    <location>
        <position position="78"/>
    </location>
</feature>
<evidence type="ECO:0000313" key="1">
    <source>
        <dbReference type="EMBL" id="KAF9439939.1"/>
    </source>
</evidence>
<dbReference type="EMBL" id="MU153133">
    <property type="protein sequence ID" value="KAF9439939.1"/>
    <property type="molecule type" value="Genomic_DNA"/>
</dbReference>
<name>A0A9P5WW48_9AGAR</name>
<sequence length="78" mass="8293">WKAQVNQCTHSGIPITKTNFLQYYASACNKAFKSSTIVSAFSKTGIYPLNASAIPASAFEPAKLTITQASMPIPASIP</sequence>